<dbReference type="OrthoDB" id="3267146at2759"/>
<dbReference type="GeneID" id="17318446"/>
<organism evidence="1 2">
    <name type="scientific">Chondrus crispus</name>
    <name type="common">Carrageen Irish moss</name>
    <name type="synonym">Polymorpha crispa</name>
    <dbReference type="NCBI Taxonomy" id="2769"/>
    <lineage>
        <taxon>Eukaryota</taxon>
        <taxon>Rhodophyta</taxon>
        <taxon>Florideophyceae</taxon>
        <taxon>Rhodymeniophycidae</taxon>
        <taxon>Gigartinales</taxon>
        <taxon>Gigartinaceae</taxon>
        <taxon>Chondrus</taxon>
    </lineage>
</organism>
<reference evidence="2" key="1">
    <citation type="journal article" date="2013" name="Proc. Natl. Acad. Sci. U.S.A.">
        <title>Genome structure and metabolic features in the red seaweed Chondrus crispus shed light on evolution of the Archaeplastida.</title>
        <authorList>
            <person name="Collen J."/>
            <person name="Porcel B."/>
            <person name="Carre W."/>
            <person name="Ball S.G."/>
            <person name="Chaparro C."/>
            <person name="Tonon T."/>
            <person name="Barbeyron T."/>
            <person name="Michel G."/>
            <person name="Noel B."/>
            <person name="Valentin K."/>
            <person name="Elias M."/>
            <person name="Artiguenave F."/>
            <person name="Arun A."/>
            <person name="Aury J.M."/>
            <person name="Barbosa-Neto J.F."/>
            <person name="Bothwell J.H."/>
            <person name="Bouget F.Y."/>
            <person name="Brillet L."/>
            <person name="Cabello-Hurtado F."/>
            <person name="Capella-Gutierrez S."/>
            <person name="Charrier B."/>
            <person name="Cladiere L."/>
            <person name="Cock J.M."/>
            <person name="Coelho S.M."/>
            <person name="Colleoni C."/>
            <person name="Czjzek M."/>
            <person name="Da Silva C."/>
            <person name="Delage L."/>
            <person name="Denoeud F."/>
            <person name="Deschamps P."/>
            <person name="Dittami S.M."/>
            <person name="Gabaldon T."/>
            <person name="Gachon C.M."/>
            <person name="Groisillier A."/>
            <person name="Herve C."/>
            <person name="Jabbari K."/>
            <person name="Katinka M."/>
            <person name="Kloareg B."/>
            <person name="Kowalczyk N."/>
            <person name="Labadie K."/>
            <person name="Leblanc C."/>
            <person name="Lopez P.J."/>
            <person name="McLachlan D.H."/>
            <person name="Meslet-Cladiere L."/>
            <person name="Moustafa A."/>
            <person name="Nehr Z."/>
            <person name="Nyvall Collen P."/>
            <person name="Panaud O."/>
            <person name="Partensky F."/>
            <person name="Poulain J."/>
            <person name="Rensing S.A."/>
            <person name="Rousvoal S."/>
            <person name="Samson G."/>
            <person name="Symeonidi A."/>
            <person name="Weissenbach J."/>
            <person name="Zambounis A."/>
            <person name="Wincker P."/>
            <person name="Boyen C."/>
        </authorList>
    </citation>
    <scope>NUCLEOTIDE SEQUENCE [LARGE SCALE GENOMIC DNA]</scope>
    <source>
        <strain evidence="2">cv. Stackhouse</strain>
    </source>
</reference>
<dbReference type="Proteomes" id="UP000012073">
    <property type="component" value="Unassembled WGS sequence"/>
</dbReference>
<dbReference type="KEGG" id="ccp:CHC_T00007200001"/>
<accession>R7QSE8</accession>
<evidence type="ECO:0000313" key="2">
    <source>
        <dbReference type="Proteomes" id="UP000012073"/>
    </source>
</evidence>
<dbReference type="AlphaFoldDB" id="R7QSE8"/>
<dbReference type="Gramene" id="CDF40436">
    <property type="protein sequence ID" value="CDF40436"/>
    <property type="gene ID" value="CHC_T00007200001"/>
</dbReference>
<name>R7QSE8_CHOCR</name>
<dbReference type="EMBL" id="HG002176">
    <property type="protein sequence ID" value="CDF40436.1"/>
    <property type="molecule type" value="Genomic_DNA"/>
</dbReference>
<dbReference type="RefSeq" id="XP_005710730.1">
    <property type="nucleotide sequence ID" value="XM_005710673.1"/>
</dbReference>
<proteinExistence type="predicted"/>
<protein>
    <submittedName>
        <fullName evidence="1">Uncharacterized protein</fullName>
    </submittedName>
</protein>
<evidence type="ECO:0000313" key="1">
    <source>
        <dbReference type="EMBL" id="CDF40436.1"/>
    </source>
</evidence>
<gene>
    <name evidence="1" type="ORF">CHC_T00007200001</name>
</gene>
<keyword evidence="2" id="KW-1185">Reference proteome</keyword>
<dbReference type="PhylomeDB" id="R7QSE8"/>
<sequence>MSGDGKRVASVTWYDEEQMWGVDVWDVERGIRLHDGMEQVEDLEEITSRFLRTADMGTASRAGRTSQIFSTEREIVQRREDGSETVLVQLEGDADLQIDQDHGVIFGWSGHLVVIMKLVV</sequence>